<dbReference type="InParanoid" id="A0A067MUT9"/>
<sequence>MSKFDTAVSYVQGLPKDGPVQPDNDTKLEFYSYYKLATVGSLETDAIKSANPRPGMLDFVGKAKWDAWKAASEKNHTPEQAKEAYVAALLKFLKGIKNPDAGVEEIIRKLEA</sequence>
<dbReference type="OrthoDB" id="346910at2759"/>
<dbReference type="InterPro" id="IPR014352">
    <property type="entry name" value="FERM/acyl-CoA-bd_prot_sf"/>
</dbReference>
<dbReference type="GO" id="GO:0000062">
    <property type="term" value="F:fatty-acyl-CoA binding"/>
    <property type="evidence" value="ECO:0007669"/>
    <property type="project" value="InterPro"/>
</dbReference>
<accession>A0A067MUT9</accession>
<feature type="domain" description="ACB" evidence="3">
    <location>
        <begin position="1"/>
        <end position="98"/>
    </location>
</feature>
<evidence type="ECO:0000259" key="3">
    <source>
        <dbReference type="PROSITE" id="PS51228"/>
    </source>
</evidence>
<dbReference type="PROSITE" id="PS51228">
    <property type="entry name" value="ACB_2"/>
    <property type="match status" value="1"/>
</dbReference>
<dbReference type="InterPro" id="IPR035984">
    <property type="entry name" value="Acyl-CoA-binding_sf"/>
</dbReference>
<dbReference type="STRING" id="930990.A0A067MUT9"/>
<dbReference type="PRINTS" id="PR00689">
    <property type="entry name" value="ACOABINDINGP"/>
</dbReference>
<gene>
    <name evidence="4" type="ORF">BOTBODRAFT_27927</name>
</gene>
<dbReference type="PANTHER" id="PTHR23310">
    <property type="entry name" value="ACYL-COA-BINDING PROTEIN, ACBP"/>
    <property type="match status" value="1"/>
</dbReference>
<protein>
    <recommendedName>
        <fullName evidence="3">ACB domain-containing protein</fullName>
    </recommendedName>
</protein>
<dbReference type="PANTHER" id="PTHR23310:SF62">
    <property type="entry name" value="ACYL-COA BINDING PROTEIN 1, ISOFORM A"/>
    <property type="match status" value="1"/>
</dbReference>
<evidence type="ECO:0000313" key="5">
    <source>
        <dbReference type="Proteomes" id="UP000027195"/>
    </source>
</evidence>
<keyword evidence="5" id="KW-1185">Reference proteome</keyword>
<dbReference type="Pfam" id="PF00887">
    <property type="entry name" value="ACBP"/>
    <property type="match status" value="1"/>
</dbReference>
<dbReference type="Gene3D" id="1.20.80.10">
    <property type="match status" value="1"/>
</dbReference>
<evidence type="ECO:0000313" key="4">
    <source>
        <dbReference type="EMBL" id="KDQ19344.1"/>
    </source>
</evidence>
<dbReference type="SUPFAM" id="SSF47027">
    <property type="entry name" value="Acyl-CoA binding protein"/>
    <property type="match status" value="1"/>
</dbReference>
<dbReference type="InterPro" id="IPR000582">
    <property type="entry name" value="Acyl-CoA-binding_protein"/>
</dbReference>
<dbReference type="GO" id="GO:0006631">
    <property type="term" value="P:fatty acid metabolic process"/>
    <property type="evidence" value="ECO:0007669"/>
    <property type="project" value="TreeGrafter"/>
</dbReference>
<evidence type="ECO:0000256" key="2">
    <source>
        <dbReference type="ARBA" id="ARBA00023121"/>
    </source>
</evidence>
<dbReference type="HOGENOM" id="CLU_118853_1_0_1"/>
<reference evidence="5" key="1">
    <citation type="journal article" date="2014" name="Proc. Natl. Acad. Sci. U.S.A.">
        <title>Extensive sampling of basidiomycete genomes demonstrates inadequacy of the white-rot/brown-rot paradigm for wood decay fungi.</title>
        <authorList>
            <person name="Riley R."/>
            <person name="Salamov A.A."/>
            <person name="Brown D.W."/>
            <person name="Nagy L.G."/>
            <person name="Floudas D."/>
            <person name="Held B.W."/>
            <person name="Levasseur A."/>
            <person name="Lombard V."/>
            <person name="Morin E."/>
            <person name="Otillar R."/>
            <person name="Lindquist E.A."/>
            <person name="Sun H."/>
            <person name="LaButti K.M."/>
            <person name="Schmutz J."/>
            <person name="Jabbour D."/>
            <person name="Luo H."/>
            <person name="Baker S.E."/>
            <person name="Pisabarro A.G."/>
            <person name="Walton J.D."/>
            <person name="Blanchette R.A."/>
            <person name="Henrissat B."/>
            <person name="Martin F."/>
            <person name="Cullen D."/>
            <person name="Hibbett D.S."/>
            <person name="Grigoriev I.V."/>
        </authorList>
    </citation>
    <scope>NUCLEOTIDE SEQUENCE [LARGE SCALE GENOMIC DNA]</scope>
    <source>
        <strain evidence="5">FD-172 SS1</strain>
    </source>
</reference>
<organism evidence="4 5">
    <name type="scientific">Botryobasidium botryosum (strain FD-172 SS1)</name>
    <dbReference type="NCBI Taxonomy" id="930990"/>
    <lineage>
        <taxon>Eukaryota</taxon>
        <taxon>Fungi</taxon>
        <taxon>Dikarya</taxon>
        <taxon>Basidiomycota</taxon>
        <taxon>Agaricomycotina</taxon>
        <taxon>Agaricomycetes</taxon>
        <taxon>Cantharellales</taxon>
        <taxon>Botryobasidiaceae</taxon>
        <taxon>Botryobasidium</taxon>
    </lineage>
</organism>
<dbReference type="FunCoup" id="A0A067MUT9">
    <property type="interactions" value="135"/>
</dbReference>
<dbReference type="AlphaFoldDB" id="A0A067MUT9"/>
<keyword evidence="2" id="KW-0446">Lipid-binding</keyword>
<evidence type="ECO:0000256" key="1">
    <source>
        <dbReference type="ARBA" id="ARBA00005567"/>
    </source>
</evidence>
<name>A0A067MUT9_BOTB1</name>
<dbReference type="Proteomes" id="UP000027195">
    <property type="component" value="Unassembled WGS sequence"/>
</dbReference>
<proteinExistence type="inferred from homology"/>
<comment type="similarity">
    <text evidence="1">Belongs to the ACBP family.</text>
</comment>
<dbReference type="EMBL" id="KL198019">
    <property type="protein sequence ID" value="KDQ19344.1"/>
    <property type="molecule type" value="Genomic_DNA"/>
</dbReference>